<dbReference type="AlphaFoldDB" id="A0A7H9EHS2"/>
<dbReference type="EMBL" id="CP047418">
    <property type="protein sequence ID" value="QLL77240.1"/>
    <property type="molecule type" value="Genomic_DNA"/>
</dbReference>
<sequence>MANELQNRFNDFMNSDNFFSNFGRSFFNLDGHDTYMKTDVAETPKDYQVNIDLPGVDKQDIQIDFKNNILTVSAKRDSFSDQTDHEGNLIASERSYGRFTRQYQFPNVAREKIAAKYEDGVLKITLPKTDEEIANNHHIEIQ</sequence>
<dbReference type="CDD" id="cd06471">
    <property type="entry name" value="ACD_LpsHSP_like"/>
    <property type="match status" value="1"/>
</dbReference>
<dbReference type="RefSeq" id="WP_180849063.1">
    <property type="nucleotide sequence ID" value="NZ_CP047418.1"/>
</dbReference>
<reference evidence="4 5" key="1">
    <citation type="submission" date="2020-01" db="EMBL/GenBank/DDBJ databases">
        <title>Complete and circular genome sequences of six lactobacillus isolates from horses.</title>
        <authorList>
            <person name="Hassan H.M."/>
        </authorList>
    </citation>
    <scope>NUCLEOTIDE SEQUENCE [LARGE SCALE GENOMIC DNA]</scope>
    <source>
        <strain evidence="4 5">1A</strain>
    </source>
</reference>
<protein>
    <submittedName>
        <fullName evidence="4">Hsp20 family protein</fullName>
    </submittedName>
</protein>
<evidence type="ECO:0000256" key="1">
    <source>
        <dbReference type="PROSITE-ProRule" id="PRU00285"/>
    </source>
</evidence>
<evidence type="ECO:0000313" key="4">
    <source>
        <dbReference type="EMBL" id="QLL77240.1"/>
    </source>
</evidence>
<dbReference type="InterPro" id="IPR002068">
    <property type="entry name" value="A-crystallin/Hsp20_dom"/>
</dbReference>
<accession>A0A7H9EHS2</accession>
<dbReference type="KEGG" id="lsw:GTO87_00470"/>
<dbReference type="PROSITE" id="PS01031">
    <property type="entry name" value="SHSP"/>
    <property type="match status" value="1"/>
</dbReference>
<dbReference type="InterPro" id="IPR008978">
    <property type="entry name" value="HSP20-like_chaperone"/>
</dbReference>
<evidence type="ECO:0000256" key="2">
    <source>
        <dbReference type="RuleBase" id="RU003616"/>
    </source>
</evidence>
<feature type="domain" description="SHSP" evidence="3">
    <location>
        <begin position="29"/>
        <end position="142"/>
    </location>
</feature>
<dbReference type="Gene3D" id="2.60.40.790">
    <property type="match status" value="1"/>
</dbReference>
<dbReference type="SUPFAM" id="SSF49764">
    <property type="entry name" value="HSP20-like chaperones"/>
    <property type="match status" value="1"/>
</dbReference>
<dbReference type="Pfam" id="PF00011">
    <property type="entry name" value="HSP20"/>
    <property type="match status" value="1"/>
</dbReference>
<dbReference type="PANTHER" id="PTHR11527">
    <property type="entry name" value="HEAT-SHOCK PROTEIN 20 FAMILY MEMBER"/>
    <property type="match status" value="1"/>
</dbReference>
<dbReference type="Proteomes" id="UP000510886">
    <property type="component" value="Chromosome"/>
</dbReference>
<organism evidence="4 5">
    <name type="scientific">Ligilactobacillus saerimneri</name>
    <dbReference type="NCBI Taxonomy" id="228229"/>
    <lineage>
        <taxon>Bacteria</taxon>
        <taxon>Bacillati</taxon>
        <taxon>Bacillota</taxon>
        <taxon>Bacilli</taxon>
        <taxon>Lactobacillales</taxon>
        <taxon>Lactobacillaceae</taxon>
        <taxon>Ligilactobacillus</taxon>
    </lineage>
</organism>
<comment type="similarity">
    <text evidence="1 2">Belongs to the small heat shock protein (HSP20) family.</text>
</comment>
<evidence type="ECO:0000313" key="5">
    <source>
        <dbReference type="Proteomes" id="UP000510886"/>
    </source>
</evidence>
<evidence type="ECO:0000259" key="3">
    <source>
        <dbReference type="PROSITE" id="PS01031"/>
    </source>
</evidence>
<proteinExistence type="inferred from homology"/>
<gene>
    <name evidence="4" type="ORF">GTO87_00470</name>
</gene>
<name>A0A7H9EHS2_9LACO</name>
<dbReference type="InterPro" id="IPR031107">
    <property type="entry name" value="Small_HSP"/>
</dbReference>